<accession>A0A6J1QG93</accession>
<proteinExistence type="predicted"/>
<dbReference type="GeneID" id="112460754"/>
<dbReference type="RefSeq" id="XP_024881347.1">
    <property type="nucleotide sequence ID" value="XM_025025579.1"/>
</dbReference>
<dbReference type="Proteomes" id="UP000504618">
    <property type="component" value="Unplaced"/>
</dbReference>
<organism evidence="1 3">
    <name type="scientific">Temnothorax curvispinosus</name>
    <dbReference type="NCBI Taxonomy" id="300111"/>
    <lineage>
        <taxon>Eukaryota</taxon>
        <taxon>Metazoa</taxon>
        <taxon>Ecdysozoa</taxon>
        <taxon>Arthropoda</taxon>
        <taxon>Hexapoda</taxon>
        <taxon>Insecta</taxon>
        <taxon>Pterygota</taxon>
        <taxon>Neoptera</taxon>
        <taxon>Endopterygota</taxon>
        <taxon>Hymenoptera</taxon>
        <taxon>Apocrita</taxon>
        <taxon>Aculeata</taxon>
        <taxon>Formicoidea</taxon>
        <taxon>Formicidae</taxon>
        <taxon>Myrmicinae</taxon>
        <taxon>Temnothorax</taxon>
    </lineage>
</organism>
<evidence type="ECO:0000313" key="2">
    <source>
        <dbReference type="RefSeq" id="XP_024881346.1"/>
    </source>
</evidence>
<keyword evidence="1" id="KW-1185">Reference proteome</keyword>
<dbReference type="RefSeq" id="XP_024881346.1">
    <property type="nucleotide sequence ID" value="XM_025025578.1"/>
</dbReference>
<gene>
    <name evidence="2 3" type="primary">LOC112460754</name>
</gene>
<sequence>MCMLMHGNFHPRITVRQIRGKDNIPTASRIPGRWRATGNPLPFRRLSLHIATRNSKDISRGFRPGLISEYRCFPVSNGTQVKVKACTRARENTVLSFLEFNELQRQKRHLCRFVPLKMENIPTSSCSLKVSLNSLSSWIFL</sequence>
<reference evidence="2 3" key="1">
    <citation type="submission" date="2025-04" db="UniProtKB">
        <authorList>
            <consortium name="RefSeq"/>
        </authorList>
    </citation>
    <scope>IDENTIFICATION</scope>
    <source>
        <tissue evidence="2 3">Whole body</tissue>
    </source>
</reference>
<evidence type="ECO:0000313" key="1">
    <source>
        <dbReference type="Proteomes" id="UP000504618"/>
    </source>
</evidence>
<protein>
    <submittedName>
        <fullName evidence="2">Uncharacterized protein LOC112460754 isoform X1</fullName>
    </submittedName>
    <submittedName>
        <fullName evidence="3">Uncharacterized protein LOC112460754 isoform X2</fullName>
    </submittedName>
</protein>
<dbReference type="AlphaFoldDB" id="A0A6J1QG93"/>
<evidence type="ECO:0000313" key="3">
    <source>
        <dbReference type="RefSeq" id="XP_024881347.1"/>
    </source>
</evidence>
<name>A0A6J1QG93_9HYME</name>